<dbReference type="EC" id="1.6.3.3" evidence="7"/>
<dbReference type="GO" id="GO:0016491">
    <property type="term" value="F:oxidoreductase activity"/>
    <property type="evidence" value="ECO:0007669"/>
    <property type="project" value="UniProtKB-KW"/>
</dbReference>
<comment type="similarity">
    <text evidence="2">Belongs to the class-III pyridine nucleotide-disulfide oxidoreductase family.</text>
</comment>
<evidence type="ECO:0000313" key="8">
    <source>
        <dbReference type="Proteomes" id="UP000740329"/>
    </source>
</evidence>
<dbReference type="InterPro" id="IPR036188">
    <property type="entry name" value="FAD/NAD-bd_sf"/>
</dbReference>
<feature type="domain" description="Pyridine nucleotide-disulphide oxidoreductase dimerisation" evidence="5">
    <location>
        <begin position="339"/>
        <end position="437"/>
    </location>
</feature>
<evidence type="ECO:0000313" key="7">
    <source>
        <dbReference type="EMBL" id="MBP2201153.1"/>
    </source>
</evidence>
<keyword evidence="7" id="KW-0560">Oxidoreductase</keyword>
<evidence type="ECO:0000256" key="4">
    <source>
        <dbReference type="ARBA" id="ARBA00022827"/>
    </source>
</evidence>
<dbReference type="PRINTS" id="PR00368">
    <property type="entry name" value="FADPNR"/>
</dbReference>
<dbReference type="InterPro" id="IPR016156">
    <property type="entry name" value="FAD/NAD-linked_Rdtase_dimer_sf"/>
</dbReference>
<gene>
    <name evidence="7" type="ORF">J3E07_000551</name>
</gene>
<dbReference type="RefSeq" id="WP_209590612.1">
    <property type="nucleotide sequence ID" value="NZ_JAGGMV010000001.1"/>
</dbReference>
<evidence type="ECO:0000256" key="3">
    <source>
        <dbReference type="ARBA" id="ARBA00022630"/>
    </source>
</evidence>
<sequence length="459" mass="49633">MKVLVIGTGAAGLTTASTIRKYNSDIEITVLTQENYIAYSPCAIPYVIGKEIKDFKTIVMHEPEDYAKKNVEILINSEVVDINADEKTVVYKKADEINEIKYDKLVLATGGTPFIPPIEGVNSKGVFKVRTIQDGMDIQNYINKNGVKKVVVAGAGAIGMEMAYCLKEIGIDVSVIEMVPQIFPRALDPDMAKIVQNYLEEENTSEDAKLNIILEKPVGKIIADDNGAVCGVMVGEETLEAQMVIMSTGVRSNIALAQKAGCKIGRWAVLTDEIMETSVADVYAVGDCVEVVDAITGEQTLSPFGTTAVRQAKVVGKNIAKLENAPVSKPVLNSNVTKIGKLEIAGTGMSEIGAGMNNIEVITTITKSASRARYYPGGKPIYIKLIVKKDDNRVIGCQAIGEERVTERIDAMSIAISKGVTVEELANMEFSYAPPVSMVVDPLFLAAENTVEKIKKENQ</sequence>
<reference evidence="7" key="1">
    <citation type="submission" date="2021-03" db="EMBL/GenBank/DDBJ databases">
        <title>Genomic Encyclopedia of Type Strains, Phase IV (KMG-V): Genome sequencing to study the core and pangenomes of soil and plant-associated prokaryotes.</title>
        <authorList>
            <person name="Whitman W."/>
        </authorList>
    </citation>
    <scope>NUCLEOTIDE SEQUENCE</scope>
    <source>
        <strain evidence="7">C4</strain>
    </source>
</reference>
<organism evidence="7 8">
    <name type="scientific">Methanococcus voltae</name>
    <dbReference type="NCBI Taxonomy" id="2188"/>
    <lineage>
        <taxon>Archaea</taxon>
        <taxon>Methanobacteriati</taxon>
        <taxon>Methanobacteriota</taxon>
        <taxon>Methanomada group</taxon>
        <taxon>Methanococci</taxon>
        <taxon>Methanococcales</taxon>
        <taxon>Methanococcaceae</taxon>
        <taxon>Methanococcus</taxon>
    </lineage>
</organism>
<proteinExistence type="inferred from homology"/>
<evidence type="ECO:0000256" key="2">
    <source>
        <dbReference type="ARBA" id="ARBA00009130"/>
    </source>
</evidence>
<dbReference type="EMBL" id="JAGGMV010000001">
    <property type="protein sequence ID" value="MBP2201153.1"/>
    <property type="molecule type" value="Genomic_DNA"/>
</dbReference>
<dbReference type="SUPFAM" id="SSF51905">
    <property type="entry name" value="FAD/NAD(P)-binding domain"/>
    <property type="match status" value="2"/>
</dbReference>
<dbReference type="PANTHER" id="PTHR43429">
    <property type="entry name" value="PYRIDINE NUCLEOTIDE-DISULFIDE OXIDOREDUCTASE DOMAIN-CONTAINING"/>
    <property type="match status" value="1"/>
</dbReference>
<dbReference type="SUPFAM" id="SSF55424">
    <property type="entry name" value="FAD/NAD-linked reductases, dimerisation (C-terminal) domain"/>
    <property type="match status" value="1"/>
</dbReference>
<dbReference type="PANTHER" id="PTHR43429:SF3">
    <property type="entry name" value="NITRITE REDUCTASE [NAD(P)H]"/>
    <property type="match status" value="1"/>
</dbReference>
<accession>A0A8J7S4C5</accession>
<dbReference type="Pfam" id="PF02852">
    <property type="entry name" value="Pyr_redox_dim"/>
    <property type="match status" value="1"/>
</dbReference>
<dbReference type="AlphaFoldDB" id="A0A8J7S4C5"/>
<evidence type="ECO:0000259" key="5">
    <source>
        <dbReference type="Pfam" id="PF02852"/>
    </source>
</evidence>
<name>A0A8J7S4C5_METVO</name>
<dbReference type="InterPro" id="IPR023753">
    <property type="entry name" value="FAD/NAD-binding_dom"/>
</dbReference>
<comment type="caution">
    <text evidence="7">The sequence shown here is derived from an EMBL/GenBank/DDBJ whole genome shotgun (WGS) entry which is preliminary data.</text>
</comment>
<keyword evidence="3" id="KW-0285">Flavoprotein</keyword>
<dbReference type="Pfam" id="PF07992">
    <property type="entry name" value="Pyr_redox_2"/>
    <property type="match status" value="1"/>
</dbReference>
<dbReference type="InterPro" id="IPR050260">
    <property type="entry name" value="FAD-bd_OxRdtase"/>
</dbReference>
<dbReference type="Proteomes" id="UP000740329">
    <property type="component" value="Unassembled WGS sequence"/>
</dbReference>
<evidence type="ECO:0000259" key="6">
    <source>
        <dbReference type="Pfam" id="PF07992"/>
    </source>
</evidence>
<dbReference type="PRINTS" id="PR00411">
    <property type="entry name" value="PNDRDTASEI"/>
</dbReference>
<feature type="domain" description="FAD/NAD(P)-binding" evidence="6">
    <location>
        <begin position="1"/>
        <end position="296"/>
    </location>
</feature>
<dbReference type="InterPro" id="IPR004099">
    <property type="entry name" value="Pyr_nucl-diS_OxRdtase_dimer"/>
</dbReference>
<protein>
    <submittedName>
        <fullName evidence="7">NADH oxidase (H2O2-forming)</fullName>
        <ecNumber evidence="7">1.6.3.3</ecNumber>
    </submittedName>
</protein>
<evidence type="ECO:0000256" key="1">
    <source>
        <dbReference type="ARBA" id="ARBA00001974"/>
    </source>
</evidence>
<keyword evidence="4" id="KW-0274">FAD</keyword>
<dbReference type="Gene3D" id="3.50.50.60">
    <property type="entry name" value="FAD/NAD(P)-binding domain"/>
    <property type="match status" value="2"/>
</dbReference>
<comment type="cofactor">
    <cofactor evidence="1">
        <name>FAD</name>
        <dbReference type="ChEBI" id="CHEBI:57692"/>
    </cofactor>
</comment>